<feature type="compositionally biased region" description="Basic and acidic residues" evidence="2">
    <location>
        <begin position="28"/>
        <end position="47"/>
    </location>
</feature>
<dbReference type="InterPro" id="IPR013783">
    <property type="entry name" value="Ig-like_fold"/>
</dbReference>
<feature type="region of interest" description="Disordered" evidence="2">
    <location>
        <begin position="20"/>
        <end position="48"/>
    </location>
</feature>
<organism evidence="3 4">
    <name type="scientific">Ancylostoma duodenale</name>
    <dbReference type="NCBI Taxonomy" id="51022"/>
    <lineage>
        <taxon>Eukaryota</taxon>
        <taxon>Metazoa</taxon>
        <taxon>Ecdysozoa</taxon>
        <taxon>Nematoda</taxon>
        <taxon>Chromadorea</taxon>
        <taxon>Rhabditida</taxon>
        <taxon>Rhabditina</taxon>
        <taxon>Rhabditomorpha</taxon>
        <taxon>Strongyloidea</taxon>
        <taxon>Ancylostomatidae</taxon>
        <taxon>Ancylostomatinae</taxon>
        <taxon>Ancylostoma</taxon>
    </lineage>
</organism>
<dbReference type="OrthoDB" id="5874646at2759"/>
<dbReference type="PROSITE" id="PS50194">
    <property type="entry name" value="FILAMIN_REPEAT"/>
    <property type="match status" value="1"/>
</dbReference>
<dbReference type="InterPro" id="IPR017868">
    <property type="entry name" value="Filamin/ABP280_repeat-like"/>
</dbReference>
<dbReference type="EMBL" id="KN727433">
    <property type="protein sequence ID" value="KIH65692.1"/>
    <property type="molecule type" value="Genomic_DNA"/>
</dbReference>
<reference evidence="3 4" key="1">
    <citation type="submission" date="2013-12" db="EMBL/GenBank/DDBJ databases">
        <title>Draft genome of the parsitic nematode Ancylostoma duodenale.</title>
        <authorList>
            <person name="Mitreva M."/>
        </authorList>
    </citation>
    <scope>NUCLEOTIDE SEQUENCE [LARGE SCALE GENOMIC DNA]</scope>
    <source>
        <strain evidence="3 4">Zhejiang</strain>
    </source>
</reference>
<name>A0A0C2DSE1_9BILA</name>
<accession>A0A0C2DSE1</accession>
<proteinExistence type="predicted"/>
<evidence type="ECO:0000313" key="3">
    <source>
        <dbReference type="EMBL" id="KIH65692.1"/>
    </source>
</evidence>
<dbReference type="InterPro" id="IPR014756">
    <property type="entry name" value="Ig_E-set"/>
</dbReference>
<dbReference type="Proteomes" id="UP000054047">
    <property type="component" value="Unassembled WGS sequence"/>
</dbReference>
<dbReference type="Gene3D" id="2.60.40.10">
    <property type="entry name" value="Immunoglobulins"/>
    <property type="match status" value="1"/>
</dbReference>
<protein>
    <recommendedName>
        <fullName evidence="5">Filamin/ABP280 repeat protein</fullName>
    </recommendedName>
</protein>
<evidence type="ECO:0000256" key="2">
    <source>
        <dbReference type="SAM" id="MobiDB-lite"/>
    </source>
</evidence>
<dbReference type="Pfam" id="PF00630">
    <property type="entry name" value="Filamin"/>
    <property type="match status" value="1"/>
</dbReference>
<dbReference type="AlphaFoldDB" id="A0A0C2DSE1"/>
<evidence type="ECO:0000256" key="1">
    <source>
        <dbReference type="PROSITE-ProRule" id="PRU00087"/>
    </source>
</evidence>
<evidence type="ECO:0008006" key="5">
    <source>
        <dbReference type="Google" id="ProtNLM"/>
    </source>
</evidence>
<evidence type="ECO:0000313" key="4">
    <source>
        <dbReference type="Proteomes" id="UP000054047"/>
    </source>
</evidence>
<gene>
    <name evidence="3" type="ORF">ANCDUO_03987</name>
</gene>
<sequence>MTSTHRVSDSLLLQFIDRSGTVPSSLPRTEEKTQIYEPTPEKLKRTSELTPLPLADEAQRTMEYLRVRAEDDKILQQHGYGKRSHEPSIEIQEPASDIRDDVIEVAGSKDDLSSGEKAVDAADAKETKPFEFGKSKFTSKHEVVKRGKDVEVKLENLKLSKEDTLRVVVLPPMRNQVVASGATQPELDTKVKKSGSKYEISFKPTEVGTHKVFAYVNEIQHPLSPFPIRVYDSSEIIVGEIPGRSNLNDTVEFTGKFS</sequence>
<dbReference type="SUPFAM" id="SSF81296">
    <property type="entry name" value="E set domains"/>
    <property type="match status" value="1"/>
</dbReference>
<keyword evidence="4" id="KW-1185">Reference proteome</keyword>
<feature type="repeat" description="Filamin" evidence="1">
    <location>
        <begin position="119"/>
        <end position="230"/>
    </location>
</feature>